<keyword evidence="3 7" id="KW-0489">Methyltransferase</keyword>
<organism evidence="7 8">
    <name type="scientific">Vulcaniibacterium thermophilum</name>
    <dbReference type="NCBI Taxonomy" id="1169913"/>
    <lineage>
        <taxon>Bacteria</taxon>
        <taxon>Pseudomonadati</taxon>
        <taxon>Pseudomonadota</taxon>
        <taxon>Gammaproteobacteria</taxon>
        <taxon>Lysobacterales</taxon>
        <taxon>Lysobacteraceae</taxon>
        <taxon>Vulcaniibacterium</taxon>
    </lineage>
</organism>
<dbReference type="RefSeq" id="WP_146472337.1">
    <property type="nucleotide sequence ID" value="NZ_BNCF01000009.1"/>
</dbReference>
<comment type="caution">
    <text evidence="7">The sequence shown here is derived from an EMBL/GenBank/DDBJ whole genome shotgun (WGS) entry which is preliminary data.</text>
</comment>
<proteinExistence type="predicted"/>
<reference evidence="7" key="1">
    <citation type="journal article" date="2014" name="Int. J. Syst. Evol. Microbiol.">
        <title>Complete genome sequence of Corynebacterium casei LMG S-19264T (=DSM 44701T), isolated from a smear-ripened cheese.</title>
        <authorList>
            <consortium name="US DOE Joint Genome Institute (JGI-PGF)"/>
            <person name="Walter F."/>
            <person name="Albersmeier A."/>
            <person name="Kalinowski J."/>
            <person name="Ruckert C."/>
        </authorList>
    </citation>
    <scope>NUCLEOTIDE SEQUENCE</scope>
    <source>
        <strain evidence="7">KCTC 32020</strain>
    </source>
</reference>
<dbReference type="GO" id="GO:0008170">
    <property type="term" value="F:N-methyltransferase activity"/>
    <property type="evidence" value="ECO:0007669"/>
    <property type="project" value="UniProtKB-ARBA"/>
</dbReference>
<feature type="domain" description="Methyltransferase small" evidence="6">
    <location>
        <begin position="170"/>
        <end position="338"/>
    </location>
</feature>
<dbReference type="GO" id="GO:0032259">
    <property type="term" value="P:methylation"/>
    <property type="evidence" value="ECO:0007669"/>
    <property type="project" value="UniProtKB-KW"/>
</dbReference>
<dbReference type="Pfam" id="PF05175">
    <property type="entry name" value="MTS"/>
    <property type="match status" value="1"/>
</dbReference>
<evidence type="ECO:0000259" key="6">
    <source>
        <dbReference type="Pfam" id="PF05175"/>
    </source>
</evidence>
<evidence type="ECO:0000313" key="8">
    <source>
        <dbReference type="Proteomes" id="UP000636453"/>
    </source>
</evidence>
<dbReference type="InterPro" id="IPR002052">
    <property type="entry name" value="DNA_methylase_N6_adenine_CS"/>
</dbReference>
<gene>
    <name evidence="7" type="primary">rsmC</name>
    <name evidence="7" type="ORF">GCM10007167_18000</name>
</gene>
<protein>
    <submittedName>
        <fullName evidence="7">16S rRNA methyltransferase</fullName>
    </submittedName>
</protein>
<evidence type="ECO:0000256" key="4">
    <source>
        <dbReference type="ARBA" id="ARBA00022679"/>
    </source>
</evidence>
<reference evidence="7" key="2">
    <citation type="submission" date="2020-09" db="EMBL/GenBank/DDBJ databases">
        <authorList>
            <person name="Sun Q."/>
            <person name="Kim S."/>
        </authorList>
    </citation>
    <scope>NUCLEOTIDE SEQUENCE</scope>
    <source>
        <strain evidence="7">KCTC 32020</strain>
    </source>
</reference>
<evidence type="ECO:0000256" key="3">
    <source>
        <dbReference type="ARBA" id="ARBA00022603"/>
    </source>
</evidence>
<dbReference type="EMBL" id="BNCF01000009">
    <property type="protein sequence ID" value="GHE36236.1"/>
    <property type="molecule type" value="Genomic_DNA"/>
</dbReference>
<dbReference type="PANTHER" id="PTHR47816">
    <property type="entry name" value="RIBOSOMAL RNA SMALL SUBUNIT METHYLTRANSFERASE C"/>
    <property type="match status" value="1"/>
</dbReference>
<accession>A0A918Z4D1</accession>
<sequence>MPTDAAVDALFLPIREGRLSWPADGALFLRARAGALQAREWPGLICVQSFRPAFDALREGGFDVRAEAEPSRTWPLVLLLPPRQREEARALLATALGYLAPGGRLVLAARNDEGARTHEADLSRLAGAVSVLSKHKCRVAWTAPLDGPLDPALAAGWRALDAPRAIADGRFVSRPGVFAWDRLDAGSALLAAHLPADLAGEAADLGAGYGHLAAALLERCPRIARLDLYEAEARALELARTNLAAQAQRVPLGFHWHDVGVGLPRGYDAIVSNPPFHAHDRDARPDLGRRFIAAAAQALRPRGRLWLVANRHLPYEAALAEGFAQVRTVAQRDGYKVIEAVRAP</sequence>
<dbReference type="CDD" id="cd02440">
    <property type="entry name" value="AdoMet_MTases"/>
    <property type="match status" value="1"/>
</dbReference>
<keyword evidence="8" id="KW-1185">Reference proteome</keyword>
<dbReference type="PANTHER" id="PTHR47816:SF4">
    <property type="entry name" value="RIBOSOMAL RNA SMALL SUBUNIT METHYLTRANSFERASE C"/>
    <property type="match status" value="1"/>
</dbReference>
<keyword evidence="5" id="KW-0949">S-adenosyl-L-methionine</keyword>
<keyword evidence="2" id="KW-0698">rRNA processing</keyword>
<dbReference type="GO" id="GO:0003676">
    <property type="term" value="F:nucleic acid binding"/>
    <property type="evidence" value="ECO:0007669"/>
    <property type="project" value="InterPro"/>
</dbReference>
<evidence type="ECO:0000256" key="2">
    <source>
        <dbReference type="ARBA" id="ARBA00022552"/>
    </source>
</evidence>
<dbReference type="SUPFAM" id="SSF53335">
    <property type="entry name" value="S-adenosyl-L-methionine-dependent methyltransferases"/>
    <property type="match status" value="1"/>
</dbReference>
<dbReference type="AlphaFoldDB" id="A0A918Z4D1"/>
<keyword evidence="4" id="KW-0808">Transferase</keyword>
<dbReference type="Proteomes" id="UP000636453">
    <property type="component" value="Unassembled WGS sequence"/>
</dbReference>
<dbReference type="PROSITE" id="PS00092">
    <property type="entry name" value="N6_MTASE"/>
    <property type="match status" value="1"/>
</dbReference>
<dbReference type="InterPro" id="IPR029063">
    <property type="entry name" value="SAM-dependent_MTases_sf"/>
</dbReference>
<dbReference type="GO" id="GO:0008757">
    <property type="term" value="F:S-adenosylmethionine-dependent methyltransferase activity"/>
    <property type="evidence" value="ECO:0007669"/>
    <property type="project" value="InterPro"/>
</dbReference>
<dbReference type="Gene3D" id="3.40.50.150">
    <property type="entry name" value="Vaccinia Virus protein VP39"/>
    <property type="match status" value="2"/>
</dbReference>
<evidence type="ECO:0000256" key="5">
    <source>
        <dbReference type="ARBA" id="ARBA00022691"/>
    </source>
</evidence>
<keyword evidence="1" id="KW-0963">Cytoplasm</keyword>
<dbReference type="InterPro" id="IPR007848">
    <property type="entry name" value="Small_mtfrase_dom"/>
</dbReference>
<dbReference type="OrthoDB" id="9816072at2"/>
<evidence type="ECO:0000313" key="7">
    <source>
        <dbReference type="EMBL" id="GHE36236.1"/>
    </source>
</evidence>
<name>A0A918Z4D1_9GAMM</name>
<evidence type="ECO:0000256" key="1">
    <source>
        <dbReference type="ARBA" id="ARBA00022490"/>
    </source>
</evidence>
<dbReference type="GO" id="GO:0006364">
    <property type="term" value="P:rRNA processing"/>
    <property type="evidence" value="ECO:0007669"/>
    <property type="project" value="UniProtKB-KW"/>
</dbReference>
<dbReference type="InterPro" id="IPR046977">
    <property type="entry name" value="RsmC/RlmG"/>
</dbReference>